<gene>
    <name evidence="2" type="ORF">GCM10022207_94300</name>
</gene>
<name>A0ABP7LX26_9ACTN</name>
<sequence>MPREDAADVAEHTAGLGEAGEAPTLRRPGAVKVVAVGQFAPKPIQPALLDELYVSDGLTLEEAAGMEGEVHNAELRRKLHCIAVSLSEPSPHSVGLGGPKREGCTGSADRAPTTDHLGTLLTLPPLSSALVGR</sequence>
<feature type="compositionally biased region" description="Basic and acidic residues" evidence="1">
    <location>
        <begin position="1"/>
        <end position="11"/>
    </location>
</feature>
<evidence type="ECO:0000256" key="1">
    <source>
        <dbReference type="SAM" id="MobiDB-lite"/>
    </source>
</evidence>
<protein>
    <submittedName>
        <fullName evidence="2">Uncharacterized protein</fullName>
    </submittedName>
</protein>
<comment type="caution">
    <text evidence="2">The sequence shown here is derived from an EMBL/GenBank/DDBJ whole genome shotgun (WGS) entry which is preliminary data.</text>
</comment>
<organism evidence="2 3">
    <name type="scientific">Streptomyces lannensis</name>
    <dbReference type="NCBI Taxonomy" id="766498"/>
    <lineage>
        <taxon>Bacteria</taxon>
        <taxon>Bacillati</taxon>
        <taxon>Actinomycetota</taxon>
        <taxon>Actinomycetes</taxon>
        <taxon>Kitasatosporales</taxon>
        <taxon>Streptomycetaceae</taxon>
        <taxon>Streptomyces</taxon>
    </lineage>
</organism>
<reference evidence="3" key="1">
    <citation type="journal article" date="2019" name="Int. J. Syst. Evol. Microbiol.">
        <title>The Global Catalogue of Microorganisms (GCM) 10K type strain sequencing project: providing services to taxonomists for standard genome sequencing and annotation.</title>
        <authorList>
            <consortium name="The Broad Institute Genomics Platform"/>
            <consortium name="The Broad Institute Genome Sequencing Center for Infectious Disease"/>
            <person name="Wu L."/>
            <person name="Ma J."/>
        </authorList>
    </citation>
    <scope>NUCLEOTIDE SEQUENCE [LARGE SCALE GENOMIC DNA]</scope>
    <source>
        <strain evidence="3">JCM 16578</strain>
    </source>
</reference>
<feature type="region of interest" description="Disordered" evidence="1">
    <location>
        <begin position="1"/>
        <end position="23"/>
    </location>
</feature>
<evidence type="ECO:0000313" key="2">
    <source>
        <dbReference type="EMBL" id="GAA3910047.1"/>
    </source>
</evidence>
<dbReference type="EMBL" id="BAAAZA010000092">
    <property type="protein sequence ID" value="GAA3910047.1"/>
    <property type="molecule type" value="Genomic_DNA"/>
</dbReference>
<keyword evidence="3" id="KW-1185">Reference proteome</keyword>
<proteinExistence type="predicted"/>
<dbReference type="Proteomes" id="UP001501563">
    <property type="component" value="Unassembled WGS sequence"/>
</dbReference>
<accession>A0ABP7LX26</accession>
<evidence type="ECO:0000313" key="3">
    <source>
        <dbReference type="Proteomes" id="UP001501563"/>
    </source>
</evidence>
<feature type="region of interest" description="Disordered" evidence="1">
    <location>
        <begin position="89"/>
        <end position="119"/>
    </location>
</feature>